<gene>
    <name evidence="4" type="ORF">KCG48_04155</name>
</gene>
<dbReference type="EMBL" id="JAGSCS010000003">
    <property type="protein sequence ID" value="MBR0575530.1"/>
    <property type="molecule type" value="Genomic_DNA"/>
</dbReference>
<sequence length="173" mass="20520">MREEYRIRICRKEDLEKIQRISEETFRETFASENTEEDMQQYVKMNFSEEVLRQELENPASVYFLAEKEGVPAAYLKVNFEEAQTEKGHPQSLEIQRIYVLRTHKAVGLGRALILEAEALAKKTTLAYIWLGVWEHNHPAIQFYEKLGFRIFDSHIFMLGDDPQKDYLMKREL</sequence>
<keyword evidence="1" id="KW-0808">Transferase</keyword>
<evidence type="ECO:0000256" key="1">
    <source>
        <dbReference type="ARBA" id="ARBA00022679"/>
    </source>
</evidence>
<reference evidence="4" key="1">
    <citation type="submission" date="2021-04" db="EMBL/GenBank/DDBJ databases">
        <title>Proteiniclasticum sedimins sp. nov., an obligate anaerobic bacterium isolated from anaerobic sludge.</title>
        <authorList>
            <person name="Liu J."/>
        </authorList>
    </citation>
    <scope>NUCLEOTIDE SEQUENCE</scope>
    <source>
        <strain evidence="4">BAD-10</strain>
    </source>
</reference>
<keyword evidence="5" id="KW-1185">Reference proteome</keyword>
<proteinExistence type="predicted"/>
<dbReference type="RefSeq" id="WP_211800046.1">
    <property type="nucleotide sequence ID" value="NZ_JAGSCS010000003.1"/>
</dbReference>
<name>A0A941HQ00_9CLOT</name>
<protein>
    <submittedName>
        <fullName evidence="4">GNAT family N-acetyltransferase</fullName>
    </submittedName>
</protein>
<dbReference type="SUPFAM" id="SSF55729">
    <property type="entry name" value="Acyl-CoA N-acyltransferases (Nat)"/>
    <property type="match status" value="1"/>
</dbReference>
<evidence type="ECO:0000256" key="2">
    <source>
        <dbReference type="ARBA" id="ARBA00023315"/>
    </source>
</evidence>
<comment type="caution">
    <text evidence="4">The sequence shown here is derived from an EMBL/GenBank/DDBJ whole genome shotgun (WGS) entry which is preliminary data.</text>
</comment>
<dbReference type="InterPro" id="IPR016181">
    <property type="entry name" value="Acyl_CoA_acyltransferase"/>
</dbReference>
<dbReference type="GO" id="GO:0016747">
    <property type="term" value="F:acyltransferase activity, transferring groups other than amino-acyl groups"/>
    <property type="evidence" value="ECO:0007669"/>
    <property type="project" value="InterPro"/>
</dbReference>
<dbReference type="AlphaFoldDB" id="A0A941HQ00"/>
<dbReference type="CDD" id="cd04301">
    <property type="entry name" value="NAT_SF"/>
    <property type="match status" value="1"/>
</dbReference>
<dbReference type="InterPro" id="IPR051556">
    <property type="entry name" value="N-term/lysine_N-AcTrnsfr"/>
</dbReference>
<dbReference type="PROSITE" id="PS51186">
    <property type="entry name" value="GNAT"/>
    <property type="match status" value="1"/>
</dbReference>
<organism evidence="4 5">
    <name type="scientific">Proteiniclasticum sediminis</name>
    <dbReference type="NCBI Taxonomy" id="2804028"/>
    <lineage>
        <taxon>Bacteria</taxon>
        <taxon>Bacillati</taxon>
        <taxon>Bacillota</taxon>
        <taxon>Clostridia</taxon>
        <taxon>Eubacteriales</taxon>
        <taxon>Clostridiaceae</taxon>
        <taxon>Proteiniclasticum</taxon>
    </lineage>
</organism>
<dbReference type="InterPro" id="IPR000182">
    <property type="entry name" value="GNAT_dom"/>
</dbReference>
<dbReference type="Proteomes" id="UP000675379">
    <property type="component" value="Unassembled WGS sequence"/>
</dbReference>
<evidence type="ECO:0000313" key="4">
    <source>
        <dbReference type="EMBL" id="MBR0575530.1"/>
    </source>
</evidence>
<feature type="domain" description="N-acetyltransferase" evidence="3">
    <location>
        <begin position="5"/>
        <end position="173"/>
    </location>
</feature>
<keyword evidence="2" id="KW-0012">Acyltransferase</keyword>
<evidence type="ECO:0000259" key="3">
    <source>
        <dbReference type="PROSITE" id="PS51186"/>
    </source>
</evidence>
<accession>A0A941HQ00</accession>
<dbReference type="Pfam" id="PF00583">
    <property type="entry name" value="Acetyltransf_1"/>
    <property type="match status" value="1"/>
</dbReference>
<evidence type="ECO:0000313" key="5">
    <source>
        <dbReference type="Proteomes" id="UP000675379"/>
    </source>
</evidence>
<dbReference type="PANTHER" id="PTHR42919:SF8">
    <property type="entry name" value="N-ALPHA-ACETYLTRANSFERASE 50"/>
    <property type="match status" value="1"/>
</dbReference>
<dbReference type="Gene3D" id="3.40.630.30">
    <property type="match status" value="1"/>
</dbReference>
<dbReference type="PANTHER" id="PTHR42919">
    <property type="entry name" value="N-ALPHA-ACETYLTRANSFERASE"/>
    <property type="match status" value="1"/>
</dbReference>